<feature type="chain" id="PRO_5043729778" evidence="1">
    <location>
        <begin position="19"/>
        <end position="151"/>
    </location>
</feature>
<protein>
    <submittedName>
        <fullName evidence="2">Uncharacterized protein</fullName>
    </submittedName>
</protein>
<keyword evidence="1" id="KW-0732">Signal</keyword>
<accession>A0AAV2H3Z8</accession>
<name>A0AAV2H3Z8_LYMST</name>
<feature type="signal peptide" evidence="1">
    <location>
        <begin position="1"/>
        <end position="18"/>
    </location>
</feature>
<feature type="non-terminal residue" evidence="2">
    <location>
        <position position="151"/>
    </location>
</feature>
<sequence length="151" mass="17389">MKIFLATYICVLITYIYSVLEVNGDSSCKPAEEHQAHHIRFIFRNEKREIKDIRISSTTKLIGTCNVDEKNCTTNFPKEFNIYLTDFLITCNFSVEIEIYNASRKSALSYLSASINDPLLEKTNVCEIKYFAKARDLICKKEILKEGINVT</sequence>
<reference evidence="2 3" key="1">
    <citation type="submission" date="2024-04" db="EMBL/GenBank/DDBJ databases">
        <authorList>
            <consortium name="Genoscope - CEA"/>
            <person name="William W."/>
        </authorList>
    </citation>
    <scope>NUCLEOTIDE SEQUENCE [LARGE SCALE GENOMIC DNA]</scope>
</reference>
<dbReference type="EMBL" id="CAXITT010000032">
    <property type="protein sequence ID" value="CAL1528387.1"/>
    <property type="molecule type" value="Genomic_DNA"/>
</dbReference>
<gene>
    <name evidence="2" type="ORF">GSLYS_00002557001</name>
</gene>
<dbReference type="Proteomes" id="UP001497497">
    <property type="component" value="Unassembled WGS sequence"/>
</dbReference>
<proteinExistence type="predicted"/>
<comment type="caution">
    <text evidence="2">The sequence shown here is derived from an EMBL/GenBank/DDBJ whole genome shotgun (WGS) entry which is preliminary data.</text>
</comment>
<evidence type="ECO:0000313" key="3">
    <source>
        <dbReference type="Proteomes" id="UP001497497"/>
    </source>
</evidence>
<evidence type="ECO:0000313" key="2">
    <source>
        <dbReference type="EMBL" id="CAL1528387.1"/>
    </source>
</evidence>
<dbReference type="AlphaFoldDB" id="A0AAV2H3Z8"/>
<evidence type="ECO:0000256" key="1">
    <source>
        <dbReference type="SAM" id="SignalP"/>
    </source>
</evidence>
<organism evidence="2 3">
    <name type="scientific">Lymnaea stagnalis</name>
    <name type="common">Great pond snail</name>
    <name type="synonym">Helix stagnalis</name>
    <dbReference type="NCBI Taxonomy" id="6523"/>
    <lineage>
        <taxon>Eukaryota</taxon>
        <taxon>Metazoa</taxon>
        <taxon>Spiralia</taxon>
        <taxon>Lophotrochozoa</taxon>
        <taxon>Mollusca</taxon>
        <taxon>Gastropoda</taxon>
        <taxon>Heterobranchia</taxon>
        <taxon>Euthyneura</taxon>
        <taxon>Panpulmonata</taxon>
        <taxon>Hygrophila</taxon>
        <taxon>Lymnaeoidea</taxon>
        <taxon>Lymnaeidae</taxon>
        <taxon>Lymnaea</taxon>
    </lineage>
</organism>
<keyword evidence="3" id="KW-1185">Reference proteome</keyword>